<dbReference type="Gene3D" id="1.20.1330.10">
    <property type="entry name" value="f41 fragment of flagellin, N-terminal domain"/>
    <property type="match status" value="2"/>
</dbReference>
<name>A0ABQ4UQ35_9HYPH</name>
<keyword evidence="3" id="KW-0964">Secreted</keyword>
<organism evidence="7 8">
    <name type="scientific">Methylorubrum suomiense</name>
    <dbReference type="NCBI Taxonomy" id="144191"/>
    <lineage>
        <taxon>Bacteria</taxon>
        <taxon>Pseudomonadati</taxon>
        <taxon>Pseudomonadota</taxon>
        <taxon>Alphaproteobacteria</taxon>
        <taxon>Hyphomicrobiales</taxon>
        <taxon>Methylobacteriaceae</taxon>
        <taxon>Methylorubrum</taxon>
    </lineage>
</organism>
<evidence type="ECO:0000259" key="6">
    <source>
        <dbReference type="Pfam" id="PF00700"/>
    </source>
</evidence>
<evidence type="ECO:0000313" key="8">
    <source>
        <dbReference type="Proteomes" id="UP001055093"/>
    </source>
</evidence>
<feature type="signal peptide" evidence="4">
    <location>
        <begin position="1"/>
        <end position="29"/>
    </location>
</feature>
<keyword evidence="4" id="KW-0732">Signal</keyword>
<comment type="subcellular location">
    <subcellularLocation>
        <location evidence="3">Secreted</location>
    </subcellularLocation>
    <subcellularLocation>
        <location evidence="3">Bacterial flagellum</location>
    </subcellularLocation>
</comment>
<keyword evidence="2 3" id="KW-0975">Bacterial flagellum</keyword>
<comment type="function">
    <text evidence="3">Flagellin is the subunit protein which polymerizes to form the filaments of bacterial flagella.</text>
</comment>
<feature type="domain" description="Flagellin N-terminal" evidence="5">
    <location>
        <begin position="23"/>
        <end position="153"/>
    </location>
</feature>
<feature type="domain" description="Flagellin C-terminal" evidence="6">
    <location>
        <begin position="399"/>
        <end position="483"/>
    </location>
</feature>
<dbReference type="Pfam" id="PF00700">
    <property type="entry name" value="Flagellin_C"/>
    <property type="match status" value="1"/>
</dbReference>
<keyword evidence="8" id="KW-1185">Reference proteome</keyword>
<reference evidence="7" key="1">
    <citation type="journal article" date="2021" name="Front. Microbiol.">
        <title>Comprehensive Comparative Genomics and Phenotyping of Methylobacterium Species.</title>
        <authorList>
            <person name="Alessa O."/>
            <person name="Ogura Y."/>
            <person name="Fujitani Y."/>
            <person name="Takami H."/>
            <person name="Hayashi T."/>
            <person name="Sahin N."/>
            <person name="Tani A."/>
        </authorList>
    </citation>
    <scope>NUCLEOTIDE SEQUENCE</scope>
    <source>
        <strain evidence="7">DSM 14458</strain>
    </source>
</reference>
<dbReference type="InterPro" id="IPR001492">
    <property type="entry name" value="Flagellin"/>
</dbReference>
<evidence type="ECO:0000313" key="7">
    <source>
        <dbReference type="EMBL" id="GJE74381.1"/>
    </source>
</evidence>
<evidence type="ECO:0000256" key="1">
    <source>
        <dbReference type="ARBA" id="ARBA00005709"/>
    </source>
</evidence>
<protein>
    <recommendedName>
        <fullName evidence="3">Flagellin</fullName>
    </recommendedName>
</protein>
<dbReference type="PANTHER" id="PTHR42792">
    <property type="entry name" value="FLAGELLIN"/>
    <property type="match status" value="1"/>
</dbReference>
<sequence>MSPVPQILLFSLIGSLSVSSLLTNTSAMTALTTLKSINAQLDATSNRVSTGQRVSSAADNAAYWSIATTVRTDNASLGAVKDSLGIGASAVDTAYNGLNSILSDMQNLRAKLQTALQPGVDRAKVQVEIKAIQDKMKATADSSTSSGQNWLSVNSAATNTSFQSKPNVVAGFSRAADGLVTFSTIAIDVNAIKLYDLNESSITTAATAGQVYGSTSLTGTAAFRPTSATDAGTADFSGANEVSFSLTLGDGSTAKILLNKDTLSSAAVNLKRVTTTELINAINNQISADTSATPLADKVKASLDSTGRLTFSTTAATKGATGQVTIVNEPPSTGNVLVDIGFGVGTATTDARVGKGTDAGTAAGRGILDTKDGTFSISTIDISNLVGTTGDTELSKIITQVERALAKIADAGTKLGANKTQIDGQKAFVDTLMKANDRTIGTLVDADIEEESTKLKALQTQQQLAVQSLSIANSNGQNVLSLFR</sequence>
<dbReference type="Pfam" id="PF00669">
    <property type="entry name" value="Flagellin_N"/>
    <property type="match status" value="1"/>
</dbReference>
<evidence type="ECO:0000259" key="5">
    <source>
        <dbReference type="Pfam" id="PF00669"/>
    </source>
</evidence>
<gene>
    <name evidence="7" type="ORF">BGCPKDLD_0950</name>
</gene>
<dbReference type="InterPro" id="IPR001029">
    <property type="entry name" value="Flagellin_N"/>
</dbReference>
<dbReference type="InterPro" id="IPR046358">
    <property type="entry name" value="Flagellin_C"/>
</dbReference>
<evidence type="ECO:0000256" key="2">
    <source>
        <dbReference type="ARBA" id="ARBA00023143"/>
    </source>
</evidence>
<reference evidence="7" key="2">
    <citation type="submission" date="2021-08" db="EMBL/GenBank/DDBJ databases">
        <authorList>
            <person name="Tani A."/>
            <person name="Ola A."/>
            <person name="Ogura Y."/>
            <person name="Katsura K."/>
            <person name="Hayashi T."/>
        </authorList>
    </citation>
    <scope>NUCLEOTIDE SEQUENCE</scope>
    <source>
        <strain evidence="7">DSM 14458</strain>
    </source>
</reference>
<feature type="chain" id="PRO_5046497089" description="Flagellin" evidence="4">
    <location>
        <begin position="30"/>
        <end position="484"/>
    </location>
</feature>
<dbReference type="PANTHER" id="PTHR42792:SF2">
    <property type="entry name" value="FLAGELLIN"/>
    <property type="match status" value="1"/>
</dbReference>
<comment type="caution">
    <text evidence="7">The sequence shown here is derived from an EMBL/GenBank/DDBJ whole genome shotgun (WGS) entry which is preliminary data.</text>
</comment>
<dbReference type="PRINTS" id="PR00207">
    <property type="entry name" value="FLAGELLIN"/>
</dbReference>
<comment type="similarity">
    <text evidence="1 3">Belongs to the bacterial flagellin family.</text>
</comment>
<evidence type="ECO:0000256" key="4">
    <source>
        <dbReference type="SAM" id="SignalP"/>
    </source>
</evidence>
<dbReference type="SUPFAM" id="SSF64518">
    <property type="entry name" value="Phase 1 flagellin"/>
    <property type="match status" value="1"/>
</dbReference>
<dbReference type="Proteomes" id="UP001055093">
    <property type="component" value="Unassembled WGS sequence"/>
</dbReference>
<evidence type="ECO:0000256" key="3">
    <source>
        <dbReference type="RuleBase" id="RU362073"/>
    </source>
</evidence>
<accession>A0ABQ4UQ35</accession>
<proteinExistence type="inferred from homology"/>
<dbReference type="EMBL" id="BPRE01000002">
    <property type="protein sequence ID" value="GJE74381.1"/>
    <property type="molecule type" value="Genomic_DNA"/>
</dbReference>